<keyword evidence="1" id="KW-1133">Transmembrane helix</keyword>
<protein>
    <submittedName>
        <fullName evidence="2">Uncharacterized protein</fullName>
    </submittedName>
</protein>
<organism evidence="2">
    <name type="scientific">Cacopsylla melanoneura</name>
    <dbReference type="NCBI Taxonomy" id="428564"/>
    <lineage>
        <taxon>Eukaryota</taxon>
        <taxon>Metazoa</taxon>
        <taxon>Ecdysozoa</taxon>
        <taxon>Arthropoda</taxon>
        <taxon>Hexapoda</taxon>
        <taxon>Insecta</taxon>
        <taxon>Pterygota</taxon>
        <taxon>Neoptera</taxon>
        <taxon>Paraneoptera</taxon>
        <taxon>Hemiptera</taxon>
        <taxon>Sternorrhyncha</taxon>
        <taxon>Psylloidea</taxon>
        <taxon>Psyllidae</taxon>
        <taxon>Psyllinae</taxon>
        <taxon>Cacopsylla</taxon>
    </lineage>
</organism>
<name>A0A8D9BF95_9HEMI</name>
<evidence type="ECO:0000313" key="2">
    <source>
        <dbReference type="EMBL" id="CAG6781777.1"/>
    </source>
</evidence>
<proteinExistence type="predicted"/>
<keyword evidence="1" id="KW-0812">Transmembrane</keyword>
<evidence type="ECO:0000256" key="1">
    <source>
        <dbReference type="SAM" id="Phobius"/>
    </source>
</evidence>
<feature type="transmembrane region" description="Helical" evidence="1">
    <location>
        <begin position="28"/>
        <end position="52"/>
    </location>
</feature>
<dbReference type="EMBL" id="HBUF01624500">
    <property type="protein sequence ID" value="CAG6781778.1"/>
    <property type="molecule type" value="Transcribed_RNA"/>
</dbReference>
<feature type="transmembrane region" description="Helical" evidence="1">
    <location>
        <begin position="64"/>
        <end position="83"/>
    </location>
</feature>
<dbReference type="AlphaFoldDB" id="A0A8D9BF95"/>
<accession>A0A8D9BF95</accession>
<dbReference type="EMBL" id="HBUF01624499">
    <property type="protein sequence ID" value="CAG6781777.1"/>
    <property type="molecule type" value="Transcribed_RNA"/>
</dbReference>
<sequence length="104" mass="12050">MYLTFNSFFSQTISFPLLNVIIFGKENYYILVYTAYLSLCIFLVLLLVLFLTRNHLTVRRKYQIFFLSPQSYLIFVFVLFIVLQPPTIGGAIESTALFSSNELA</sequence>
<keyword evidence="1" id="KW-0472">Membrane</keyword>
<reference evidence="2" key="1">
    <citation type="submission" date="2021-05" db="EMBL/GenBank/DDBJ databases">
        <authorList>
            <person name="Alioto T."/>
            <person name="Alioto T."/>
            <person name="Gomez Garrido J."/>
        </authorList>
    </citation>
    <scope>NUCLEOTIDE SEQUENCE</scope>
</reference>